<keyword evidence="8" id="KW-0408">Iron</keyword>
<evidence type="ECO:0000256" key="3">
    <source>
        <dbReference type="ARBA" id="ARBA00011738"/>
    </source>
</evidence>
<keyword evidence="5" id="KW-0479">Metal-binding</keyword>
<evidence type="ECO:0000256" key="7">
    <source>
        <dbReference type="ARBA" id="ARBA00023002"/>
    </source>
</evidence>
<gene>
    <name evidence="11" type="ORF">NOCA2120133</name>
</gene>
<comment type="similarity">
    <text evidence="2">Belongs to the fatty acid desaturase type 2 family.</text>
</comment>
<dbReference type="AlphaFoldDB" id="A0A2P2BWJ3"/>
<dbReference type="PANTHER" id="PTHR31155">
    <property type="entry name" value="ACYL- ACYL-CARRIER-PROTEIN DESATURASE-RELATED"/>
    <property type="match status" value="1"/>
</dbReference>
<accession>A0A2P2BWJ3</accession>
<dbReference type="GO" id="GO:0045300">
    <property type="term" value="F:stearoyl-[ACP] desaturase activity"/>
    <property type="evidence" value="ECO:0007669"/>
    <property type="project" value="UniProtKB-EC"/>
</dbReference>
<reference evidence="11" key="1">
    <citation type="submission" date="2015-08" db="EMBL/GenBank/DDBJ databases">
        <authorList>
            <person name="Babu N.S."/>
            <person name="Beckwith C.J."/>
            <person name="Beseler K.G."/>
            <person name="Brison A."/>
            <person name="Carone J.V."/>
            <person name="Caskin T.P."/>
            <person name="Diamond M."/>
            <person name="Durham M.E."/>
            <person name="Foxe J.M."/>
            <person name="Go M."/>
            <person name="Henderson B.A."/>
            <person name="Jones I.B."/>
            <person name="McGettigan J.A."/>
            <person name="Micheletti S.J."/>
            <person name="Nasrallah M.E."/>
            <person name="Ortiz D."/>
            <person name="Piller C.R."/>
            <person name="Privatt S.R."/>
            <person name="Schneider S.L."/>
            <person name="Sharp S."/>
            <person name="Smith T.C."/>
            <person name="Stanton J.D."/>
            <person name="Ullery H.E."/>
            <person name="Wilson R.J."/>
            <person name="Serrano M.G."/>
            <person name="Buck G."/>
            <person name="Lee V."/>
            <person name="Wang Y."/>
            <person name="Carvalho R."/>
            <person name="Voegtly L."/>
            <person name="Shi R."/>
            <person name="Duckworth R."/>
            <person name="Johnson A."/>
            <person name="Loviza R."/>
            <person name="Walstead R."/>
            <person name="Shah Z."/>
            <person name="Kiflezghi M."/>
            <person name="Wade K."/>
            <person name="Ball S.L."/>
            <person name="Bradley K.W."/>
            <person name="Asai D.J."/>
            <person name="Bowman C.A."/>
            <person name="Russell D.A."/>
            <person name="Pope W.H."/>
            <person name="Jacobs-Sera D."/>
            <person name="Hendrix R.W."/>
            <person name="Hatfull G.F."/>
        </authorList>
    </citation>
    <scope>NUCLEOTIDE SEQUENCE</scope>
</reference>
<dbReference type="Pfam" id="PF03405">
    <property type="entry name" value="FA_desaturase_2"/>
    <property type="match status" value="1"/>
</dbReference>
<dbReference type="GO" id="GO:0005829">
    <property type="term" value="C:cytosol"/>
    <property type="evidence" value="ECO:0007669"/>
    <property type="project" value="TreeGrafter"/>
</dbReference>
<name>A0A2P2BWJ3_9ZZZZ</name>
<dbReference type="SUPFAM" id="SSF47240">
    <property type="entry name" value="Ferritin-like"/>
    <property type="match status" value="1"/>
</dbReference>
<comment type="cofactor">
    <cofactor evidence="1">
        <name>Fe(2+)</name>
        <dbReference type="ChEBI" id="CHEBI:29033"/>
    </cofactor>
</comment>
<evidence type="ECO:0000256" key="6">
    <source>
        <dbReference type="ARBA" id="ARBA00022832"/>
    </source>
</evidence>
<dbReference type="InterPro" id="IPR012348">
    <property type="entry name" value="RNR-like"/>
</dbReference>
<keyword evidence="6" id="KW-0276">Fatty acid metabolism</keyword>
<dbReference type="EC" id="1.14.19.2" evidence="11"/>
<comment type="subunit">
    <text evidence="3">Homodimer.</text>
</comment>
<dbReference type="InterPro" id="IPR009078">
    <property type="entry name" value="Ferritin-like_SF"/>
</dbReference>
<keyword evidence="10" id="KW-0275">Fatty acid biosynthesis</keyword>
<organism evidence="11">
    <name type="scientific">metagenome</name>
    <dbReference type="NCBI Taxonomy" id="256318"/>
    <lineage>
        <taxon>unclassified sequences</taxon>
        <taxon>metagenomes</taxon>
    </lineage>
</organism>
<protein>
    <submittedName>
        <fullName evidence="11">Fatty acid desaturase</fullName>
        <ecNumber evidence="11">1.14.19.2</ecNumber>
    </submittedName>
</protein>
<dbReference type="CDD" id="cd01050">
    <property type="entry name" value="Acyl_ACP_Desat"/>
    <property type="match status" value="1"/>
</dbReference>
<evidence type="ECO:0000256" key="9">
    <source>
        <dbReference type="ARBA" id="ARBA00023098"/>
    </source>
</evidence>
<dbReference type="PIRSF" id="PIRSF000346">
    <property type="entry name" value="Dlt9_acylACP_des"/>
    <property type="match status" value="1"/>
</dbReference>
<evidence type="ECO:0000256" key="5">
    <source>
        <dbReference type="ARBA" id="ARBA00022723"/>
    </source>
</evidence>
<proteinExistence type="inferred from homology"/>
<sequence>MWSKQHYIADGPVVIRRQACWEGVERGMAVLESAQLLAELEPVVEENLNRHMSIAKEWMPHEYVPWSLGRDFKDLGGEPWEVAQSQLSPIARTALEVNLLTEDNLPSYHREVERAFGRDSAWGTWVNRWTAEEGRHAFCIRDYLLVTRGVDPDELERARMETMEVGYDSADKPLLNVCAYVSFQELATRVSHRNTGRYTEEPIAEKLLSRVAMDENLHMIFYRNLVTAALELTPSQTMRAITDEVKDFQMPGSIIPGFSRKAVQMAKAGIYDLRIHHDDIVAPLLRQWGVWELEDLDDEGEQARNELAAAVEALDTEATRFVERREEAAAKRAARMA</sequence>
<dbReference type="GO" id="GO:0006633">
    <property type="term" value="P:fatty acid biosynthetic process"/>
    <property type="evidence" value="ECO:0007669"/>
    <property type="project" value="UniProtKB-KW"/>
</dbReference>
<evidence type="ECO:0000256" key="2">
    <source>
        <dbReference type="ARBA" id="ARBA00008749"/>
    </source>
</evidence>
<dbReference type="PANTHER" id="PTHR31155:SF9">
    <property type="entry name" value="STEAROYL-[ACYL-CARRIER-PROTEIN] 9-DESATURASE 7, CHLOROPLASTIC"/>
    <property type="match status" value="1"/>
</dbReference>
<dbReference type="InterPro" id="IPR005067">
    <property type="entry name" value="Fatty_acid_desaturase-2"/>
</dbReference>
<evidence type="ECO:0000256" key="8">
    <source>
        <dbReference type="ARBA" id="ARBA00023004"/>
    </source>
</evidence>
<evidence type="ECO:0000313" key="11">
    <source>
        <dbReference type="EMBL" id="CUR54100.1"/>
    </source>
</evidence>
<evidence type="ECO:0000256" key="1">
    <source>
        <dbReference type="ARBA" id="ARBA00001954"/>
    </source>
</evidence>
<evidence type="ECO:0000256" key="10">
    <source>
        <dbReference type="ARBA" id="ARBA00023160"/>
    </source>
</evidence>
<keyword evidence="9" id="KW-0443">Lipid metabolism</keyword>
<dbReference type="GO" id="GO:0046872">
    <property type="term" value="F:metal ion binding"/>
    <property type="evidence" value="ECO:0007669"/>
    <property type="project" value="UniProtKB-KW"/>
</dbReference>
<dbReference type="Gene3D" id="1.10.620.20">
    <property type="entry name" value="Ribonucleotide Reductase, subunit A"/>
    <property type="match status" value="1"/>
</dbReference>
<keyword evidence="4" id="KW-0444">Lipid biosynthesis</keyword>
<evidence type="ECO:0000256" key="4">
    <source>
        <dbReference type="ARBA" id="ARBA00022516"/>
    </source>
</evidence>
<dbReference type="EMBL" id="CZKA01000004">
    <property type="protein sequence ID" value="CUR54100.1"/>
    <property type="molecule type" value="Genomic_DNA"/>
</dbReference>
<keyword evidence="7 11" id="KW-0560">Oxidoreductase</keyword>